<evidence type="ECO:0000313" key="2">
    <source>
        <dbReference type="EMBL" id="KUJ79451.1"/>
    </source>
</evidence>
<evidence type="ECO:0008006" key="4">
    <source>
        <dbReference type="Google" id="ProtNLM"/>
    </source>
</evidence>
<name>A0A0X3TWL2_9RHOB</name>
<gene>
    <name evidence="2" type="ORF">AVO44_09550</name>
</gene>
<keyword evidence="1" id="KW-0732">Signal</keyword>
<reference evidence="3" key="1">
    <citation type="submission" date="2015-12" db="EMBL/GenBank/DDBJ databases">
        <authorList>
            <person name="Zhang G."/>
            <person name="Stingl U."/>
        </authorList>
    </citation>
    <scope>NUCLEOTIDE SEQUENCE [LARGE SCALE GENOMIC DNA]</scope>
    <source>
        <strain evidence="3">ZGT108</strain>
    </source>
</reference>
<proteinExistence type="predicted"/>
<keyword evidence="3" id="KW-1185">Reference proteome</keyword>
<accession>A0A0X3TWL2</accession>
<organism evidence="2 3">
    <name type="scientific">Ruegeria profundi</name>
    <dbReference type="NCBI Taxonomy" id="1685378"/>
    <lineage>
        <taxon>Bacteria</taxon>
        <taxon>Pseudomonadati</taxon>
        <taxon>Pseudomonadota</taxon>
        <taxon>Alphaproteobacteria</taxon>
        <taxon>Rhodobacterales</taxon>
        <taxon>Roseobacteraceae</taxon>
        <taxon>Ruegeria</taxon>
    </lineage>
</organism>
<dbReference type="Proteomes" id="UP000053690">
    <property type="component" value="Unassembled WGS sequence"/>
</dbReference>
<sequence length="172" mass="17796">MLAVMKKILLSTVTILALAACEDPYNREGIGFTGIDGEPRTLADVPGAVAFLPPATNVPAELAALPTIAVTTDQVEAEKVARVAIDNGGRSDTDSVVLTGQDTNLFLSTVSVNGALYGVLRTESNSTRVDNRIGSGFGRNAEQFTGCLPAGEVFRKGSSSSSSGFAVLLDCS</sequence>
<dbReference type="PROSITE" id="PS51257">
    <property type="entry name" value="PROKAR_LIPOPROTEIN"/>
    <property type="match status" value="1"/>
</dbReference>
<feature type="signal peptide" evidence="1">
    <location>
        <begin position="1"/>
        <end position="19"/>
    </location>
</feature>
<evidence type="ECO:0000313" key="3">
    <source>
        <dbReference type="Proteomes" id="UP000053690"/>
    </source>
</evidence>
<protein>
    <recommendedName>
        <fullName evidence="4">Lipoprotein</fullName>
    </recommendedName>
</protein>
<dbReference type="AlphaFoldDB" id="A0A0X3TWL2"/>
<evidence type="ECO:0000256" key="1">
    <source>
        <dbReference type="SAM" id="SignalP"/>
    </source>
</evidence>
<feature type="chain" id="PRO_5007054479" description="Lipoprotein" evidence="1">
    <location>
        <begin position="20"/>
        <end position="172"/>
    </location>
</feature>
<comment type="caution">
    <text evidence="2">The sequence shown here is derived from an EMBL/GenBank/DDBJ whole genome shotgun (WGS) entry which is preliminary data.</text>
</comment>
<dbReference type="EMBL" id="LQBP01000004">
    <property type="protein sequence ID" value="KUJ79451.1"/>
    <property type="molecule type" value="Genomic_DNA"/>
</dbReference>